<gene>
    <name evidence="3" type="ORF">THC_1408</name>
</gene>
<dbReference type="Pfam" id="PF04016">
    <property type="entry name" value="DUF364"/>
    <property type="match status" value="1"/>
</dbReference>
<accession>A0A0U5AYL3</accession>
<dbReference type="Gene3D" id="3.40.50.11590">
    <property type="match status" value="1"/>
</dbReference>
<dbReference type="AlphaFoldDB" id="A0A0U5AYL3"/>
<reference evidence="4" key="2">
    <citation type="journal article" date="2016" name="Int. J. Syst. Evol. Microbiol.">
        <title>Caldimicrobium thiodismutans sp. nov., a sulfur-disproportionating bacterium isolated from a hot spring.</title>
        <authorList>
            <person name="Kojima H."/>
            <person name="Umezawa K."/>
            <person name="Fukui M."/>
        </authorList>
    </citation>
    <scope>NUCLEOTIDE SEQUENCE [LARGE SCALE GENOMIC DNA]</scope>
    <source>
        <strain evidence="4">TF1</strain>
    </source>
</reference>
<dbReference type="InterPro" id="IPR025251">
    <property type="entry name" value="DUF4213"/>
</dbReference>
<dbReference type="Pfam" id="PF13938">
    <property type="entry name" value="DUF4213"/>
    <property type="match status" value="1"/>
</dbReference>
<dbReference type="RefSeq" id="WP_068515302.1">
    <property type="nucleotide sequence ID" value="NZ_AP014945.1"/>
</dbReference>
<evidence type="ECO:0008006" key="5">
    <source>
        <dbReference type="Google" id="ProtNLM"/>
    </source>
</evidence>
<dbReference type="STRING" id="1653476.THC_1408"/>
<evidence type="ECO:0000313" key="4">
    <source>
        <dbReference type="Proteomes" id="UP000068196"/>
    </source>
</evidence>
<dbReference type="OrthoDB" id="9806942at2"/>
<dbReference type="Proteomes" id="UP000068196">
    <property type="component" value="Chromosome"/>
</dbReference>
<evidence type="ECO:0000259" key="1">
    <source>
        <dbReference type="Pfam" id="PF04016"/>
    </source>
</evidence>
<evidence type="ECO:0000313" key="3">
    <source>
        <dbReference type="EMBL" id="BAU23774.1"/>
    </source>
</evidence>
<proteinExistence type="predicted"/>
<reference evidence="3 4" key="1">
    <citation type="journal article" date="2016" name="Int. J. Syst. Evol. Microbiol.">
        <title>Caldimicrobium thiodismutans sp. nov., a sulfur-disproportionating bacterium isolated from a hot spring, and emended description of the genus Caldimicrobium.</title>
        <authorList>
            <person name="Kojima H."/>
            <person name="Umezawa K."/>
            <person name="Fukui M."/>
        </authorList>
    </citation>
    <scope>NUCLEOTIDE SEQUENCE [LARGE SCALE GENOMIC DNA]</scope>
    <source>
        <strain evidence="3 4">TF1</strain>
    </source>
</reference>
<feature type="domain" description="DUF4213" evidence="2">
    <location>
        <begin position="10"/>
        <end position="90"/>
    </location>
</feature>
<feature type="domain" description="Putative heavy-metal chelation" evidence="1">
    <location>
        <begin position="105"/>
        <end position="241"/>
    </location>
</feature>
<dbReference type="SUPFAM" id="SSF159713">
    <property type="entry name" value="Dhaf3308-like"/>
    <property type="match status" value="1"/>
</dbReference>
<organism evidence="3 4">
    <name type="scientific">Caldimicrobium thiodismutans</name>
    <dbReference type="NCBI Taxonomy" id="1653476"/>
    <lineage>
        <taxon>Bacteria</taxon>
        <taxon>Pseudomonadati</taxon>
        <taxon>Thermodesulfobacteriota</taxon>
        <taxon>Thermodesulfobacteria</taxon>
        <taxon>Thermodesulfobacteriales</taxon>
        <taxon>Thermodesulfobacteriaceae</taxon>
        <taxon>Caldimicrobium</taxon>
    </lineage>
</organism>
<name>A0A0U5AYL3_9BACT</name>
<evidence type="ECO:0000259" key="2">
    <source>
        <dbReference type="Pfam" id="PF13938"/>
    </source>
</evidence>
<protein>
    <recommendedName>
        <fullName evidence="5">Heavy-metal chelation domain-containing protein</fullName>
    </recommendedName>
</protein>
<keyword evidence="4" id="KW-1185">Reference proteome</keyword>
<dbReference type="EMBL" id="AP014945">
    <property type="protein sequence ID" value="BAU23774.1"/>
    <property type="molecule type" value="Genomic_DNA"/>
</dbReference>
<dbReference type="InterPro" id="IPR007161">
    <property type="entry name" value="DUF364"/>
</dbReference>
<dbReference type="KEGG" id="cthi:THC_1408"/>
<sequence length="248" mass="28008">MRLYEDLVDKAVSLARAKRIKRVVLGLHYALAELERGGSGLSFVDREFLSFCCKDSEVSYWKQPADLLVKAYLSPSRTDTFLALAIMNALFNHRKELLKEATNVDPLEMIPLKPKDDVLMIGFFQPLFQKLQGRVKRIIVIEKGNPEENKRALENLPPLSLGIVTSATLANKSFHEYLPYLENISEVILMGPSTPLCPEVFKYTPVTWLCGVSVKDSELLFRLVCEGKGTLSFFKKGALEKVNLKVKK</sequence>